<dbReference type="EMBL" id="JABMIG020000443">
    <property type="protein sequence ID" value="KAL3777772.1"/>
    <property type="molecule type" value="Genomic_DNA"/>
</dbReference>
<dbReference type="InterPro" id="IPR001611">
    <property type="entry name" value="Leu-rich_rpt"/>
</dbReference>
<dbReference type="Pfam" id="PF00560">
    <property type="entry name" value="LRR_1"/>
    <property type="match status" value="2"/>
</dbReference>
<comment type="caution">
    <text evidence="3">The sequence shown here is derived from an EMBL/GenBank/DDBJ whole genome shotgun (WGS) entry which is preliminary data.</text>
</comment>
<organism evidence="3 4">
    <name type="scientific">Cyclotella cryptica</name>
    <dbReference type="NCBI Taxonomy" id="29204"/>
    <lineage>
        <taxon>Eukaryota</taxon>
        <taxon>Sar</taxon>
        <taxon>Stramenopiles</taxon>
        <taxon>Ochrophyta</taxon>
        <taxon>Bacillariophyta</taxon>
        <taxon>Coscinodiscophyceae</taxon>
        <taxon>Thalassiosirophycidae</taxon>
        <taxon>Stephanodiscales</taxon>
        <taxon>Stephanodiscaceae</taxon>
        <taxon>Cyclotella</taxon>
    </lineage>
</organism>
<keyword evidence="2" id="KW-0812">Transmembrane</keyword>
<feature type="transmembrane region" description="Helical" evidence="2">
    <location>
        <begin position="405"/>
        <end position="428"/>
    </location>
</feature>
<dbReference type="SUPFAM" id="SSF52058">
    <property type="entry name" value="L domain-like"/>
    <property type="match status" value="1"/>
</dbReference>
<protein>
    <recommendedName>
        <fullName evidence="5">Leucine-rich repeat-containing N-terminal plant-type domain-containing protein</fullName>
    </recommendedName>
</protein>
<reference evidence="3 4" key="1">
    <citation type="journal article" date="2020" name="G3 (Bethesda)">
        <title>Improved Reference Genome for Cyclotella cryptica CCMP332, a Model for Cell Wall Morphogenesis, Salinity Adaptation, and Lipid Production in Diatoms (Bacillariophyta).</title>
        <authorList>
            <person name="Roberts W.R."/>
            <person name="Downey K.M."/>
            <person name="Ruck E.C."/>
            <person name="Traller J.C."/>
            <person name="Alverson A.J."/>
        </authorList>
    </citation>
    <scope>NUCLEOTIDE SEQUENCE [LARGE SCALE GENOMIC DNA]</scope>
    <source>
        <strain evidence="3 4">CCMP332</strain>
    </source>
</reference>
<evidence type="ECO:0000313" key="3">
    <source>
        <dbReference type="EMBL" id="KAL3777772.1"/>
    </source>
</evidence>
<keyword evidence="2" id="KW-0472">Membrane</keyword>
<gene>
    <name evidence="3" type="ORF">HJC23_008889</name>
</gene>
<accession>A0ABD3NRN4</accession>
<dbReference type="PANTHER" id="PTHR48057:SF7">
    <property type="entry name" value="LEUCINE-RICH REPEAT SERINE_THREONINE-PROTEIN KINASE 1"/>
    <property type="match status" value="1"/>
</dbReference>
<dbReference type="AlphaFoldDB" id="A0ABD3NRN4"/>
<feature type="region of interest" description="Disordered" evidence="1">
    <location>
        <begin position="317"/>
        <end position="350"/>
    </location>
</feature>
<sequence>MSEPAATPNKHANHDRKDLAQYASAKFEKGFHLVHKSKFEMARNKFRSAQKARILLHDDVYHITIAPGYEILGHVNLALGDWEEAKLNLLAAQEICEKNLDLLGSDTGEKQDMKDLLGANIQRIKNWLEIVEVRQSDKSPDFVKSFDVTVVKSISNDMTKYSNLNLSRTLMRNNFIPLERNHEASKKPKKTAGSYEQDSVTEYNSLPCHDAPPANDDSGGDESNTINVLDDLHSSASTPAWLLQDDSAPVPFSILGDSQAEKKQSRIEALMVSDATFSHSSVHATNIPSHHANSIMNPDHLPTDQEFRINQIIQEQSEESKGAMNTTDLHSNDRDASHLNEPMNDSQSSSQLISATARRYMGEDEEIFIPEAIAIDRDEDIPHASVIVPEKNSLSLTVNGIRIPAIPLMIILLISLALLIGFLVNAAVKKSNPSTQGGKNETSITEIKTSIEGYVLQRNVTFHYMGQTDPRFLALDWILNTDKMQLELTDYNLYQRYILALLAFHFSSLEWTHCGNYLNSETCSVSERNGMGNAEKSLVWLSSADECEWYGVTCDENGRVVGLEVAENNWIGAIPPEISRLEYLQYLALPNNCLYGTLPPELGNMMQLKELNLSLNRLSGLIPDELYNLSTLVRIDFSSQNSWNETKCYMLSEGATGNPNYNYINLGLQGAVLENIWRLQDLRELFLYDNYCSGTISPEIENLKQLEILSVGLNIFSGTIPSAISKLNNLKELWLELNWLSGSLPQSIKVLSVHSMENITGTIPDSIYHLTNLKHLYLYGDHLEGSLKAEIGKLKSLTSLLISNNQFSGTLPSELGLCEKLGMLETGNLMHYLFPRNSLQVTPQLTTITLDLLHRRASI</sequence>
<feature type="compositionally biased region" description="Polar residues" evidence="1">
    <location>
        <begin position="194"/>
        <end position="204"/>
    </location>
</feature>
<feature type="region of interest" description="Disordered" evidence="1">
    <location>
        <begin position="178"/>
        <end position="227"/>
    </location>
</feature>
<name>A0ABD3NRN4_9STRA</name>
<dbReference type="InterPro" id="IPR052595">
    <property type="entry name" value="LRRC69/RLP"/>
</dbReference>
<evidence type="ECO:0000256" key="1">
    <source>
        <dbReference type="SAM" id="MobiDB-lite"/>
    </source>
</evidence>
<dbReference type="PANTHER" id="PTHR48057">
    <property type="entry name" value="LEUCINE-RICH REPEAT SERINE/THREONINE-PROTEIN KINASE 1"/>
    <property type="match status" value="1"/>
</dbReference>
<dbReference type="Proteomes" id="UP001516023">
    <property type="component" value="Unassembled WGS sequence"/>
</dbReference>
<keyword evidence="2" id="KW-1133">Transmembrane helix</keyword>
<dbReference type="Gene3D" id="3.80.10.10">
    <property type="entry name" value="Ribonuclease Inhibitor"/>
    <property type="match status" value="3"/>
</dbReference>
<evidence type="ECO:0000256" key="2">
    <source>
        <dbReference type="SAM" id="Phobius"/>
    </source>
</evidence>
<keyword evidence="4" id="KW-1185">Reference proteome</keyword>
<proteinExistence type="predicted"/>
<evidence type="ECO:0000313" key="4">
    <source>
        <dbReference type="Proteomes" id="UP001516023"/>
    </source>
</evidence>
<evidence type="ECO:0008006" key="5">
    <source>
        <dbReference type="Google" id="ProtNLM"/>
    </source>
</evidence>
<dbReference type="InterPro" id="IPR032675">
    <property type="entry name" value="LRR_dom_sf"/>
</dbReference>